<dbReference type="FunFam" id="3.40.50.300:FF:000020">
    <property type="entry name" value="Amino acid ABC transporter ATP-binding component"/>
    <property type="match status" value="1"/>
</dbReference>
<dbReference type="PIRSF" id="PIRSF039085">
    <property type="entry name" value="ABC_ATPase_HisP"/>
    <property type="match status" value="1"/>
</dbReference>
<dbReference type="Gene3D" id="3.40.50.300">
    <property type="entry name" value="P-loop containing nucleotide triphosphate hydrolases"/>
    <property type="match status" value="1"/>
</dbReference>
<sequence length="250" mass="27490">MNTPPCKPFIEVANIYKSYGSIAVLKGISMTIQAGDVACIIGPSGSGKSTLLRCLNGLVSVDRGTIRVDDFSVELLQSEKELVPLRHKVSMVFQQYNLFPHKTVLQNIMMAPIQVLGHNKQDVHERAVKLLAKVQLSGKENAYPGELSGGQQQRVAIARALAMQPEIILFDEVTAALDPEMVQEVLNVIRDLASEGMTCVLVTHEMRFAQQVADQVFFTDGGVMVEHGAPDRFFNNPSDPRLKSFLAKVL</sequence>
<proteinExistence type="inferred from homology"/>
<feature type="domain" description="ABC transporter" evidence="8">
    <location>
        <begin position="10"/>
        <end position="246"/>
    </location>
</feature>
<keyword evidence="7" id="KW-0472">Membrane</keyword>
<evidence type="ECO:0000256" key="3">
    <source>
        <dbReference type="ARBA" id="ARBA00022448"/>
    </source>
</evidence>
<dbReference type="InterPro" id="IPR030679">
    <property type="entry name" value="ABC_ATPase_HisP-typ"/>
</dbReference>
<comment type="subcellular location">
    <subcellularLocation>
        <location evidence="1">Cell membrane</location>
        <topology evidence="1">Peripheral membrane protein</topology>
    </subcellularLocation>
</comment>
<evidence type="ECO:0000256" key="4">
    <source>
        <dbReference type="ARBA" id="ARBA00022475"/>
    </source>
</evidence>
<dbReference type="InterPro" id="IPR003439">
    <property type="entry name" value="ABC_transporter-like_ATP-bd"/>
</dbReference>
<keyword evidence="3" id="KW-0813">Transport</keyword>
<evidence type="ECO:0000256" key="1">
    <source>
        <dbReference type="ARBA" id="ARBA00004202"/>
    </source>
</evidence>
<keyword evidence="4" id="KW-1003">Cell membrane</keyword>
<dbReference type="SUPFAM" id="SSF52540">
    <property type="entry name" value="P-loop containing nucleoside triphosphate hydrolases"/>
    <property type="match status" value="1"/>
</dbReference>
<dbReference type="AlphaFoldDB" id="A0A2P7S0U1"/>
<evidence type="ECO:0000256" key="5">
    <source>
        <dbReference type="ARBA" id="ARBA00022741"/>
    </source>
</evidence>
<dbReference type="PANTHER" id="PTHR43166">
    <property type="entry name" value="AMINO ACID IMPORT ATP-BINDING PROTEIN"/>
    <property type="match status" value="1"/>
</dbReference>
<dbReference type="Proteomes" id="UP000240653">
    <property type="component" value="Unassembled WGS sequence"/>
</dbReference>
<gene>
    <name evidence="9" type="ORF">C7I85_25320</name>
</gene>
<evidence type="ECO:0000256" key="2">
    <source>
        <dbReference type="ARBA" id="ARBA00005417"/>
    </source>
</evidence>
<dbReference type="GO" id="GO:0005524">
    <property type="term" value="F:ATP binding"/>
    <property type="evidence" value="ECO:0007669"/>
    <property type="project" value="UniProtKB-KW"/>
</dbReference>
<dbReference type="InterPro" id="IPR003593">
    <property type="entry name" value="AAA+_ATPase"/>
</dbReference>
<dbReference type="InterPro" id="IPR027417">
    <property type="entry name" value="P-loop_NTPase"/>
</dbReference>
<dbReference type="GO" id="GO:0015424">
    <property type="term" value="F:ABC-type amino acid transporter activity"/>
    <property type="evidence" value="ECO:0007669"/>
    <property type="project" value="InterPro"/>
</dbReference>
<keyword evidence="6 9" id="KW-0067">ATP-binding</keyword>
<evidence type="ECO:0000256" key="6">
    <source>
        <dbReference type="ARBA" id="ARBA00022840"/>
    </source>
</evidence>
<dbReference type="PANTHER" id="PTHR43166:SF35">
    <property type="entry name" value="L-CYSTINE IMPORT ATP-BINDING PROTEIN TCYN"/>
    <property type="match status" value="1"/>
</dbReference>
<dbReference type="Pfam" id="PF00005">
    <property type="entry name" value="ABC_tran"/>
    <property type="match status" value="1"/>
</dbReference>
<dbReference type="GO" id="GO:0005886">
    <property type="term" value="C:plasma membrane"/>
    <property type="evidence" value="ECO:0007669"/>
    <property type="project" value="UniProtKB-SubCell"/>
</dbReference>
<reference evidence="9 10" key="1">
    <citation type="submission" date="2018-03" db="EMBL/GenBank/DDBJ databases">
        <title>The draft genome of Mesorhizobium soli JCM 19897.</title>
        <authorList>
            <person name="Li L."/>
            <person name="Liu L."/>
            <person name="Liang L."/>
            <person name="Wang T."/>
            <person name="Zhang X."/>
        </authorList>
    </citation>
    <scope>NUCLEOTIDE SEQUENCE [LARGE SCALE GENOMIC DNA]</scope>
    <source>
        <strain evidence="9 10">JCM 19897</strain>
    </source>
</reference>
<comment type="similarity">
    <text evidence="2">Belongs to the ABC transporter superfamily.</text>
</comment>
<dbReference type="CDD" id="cd03262">
    <property type="entry name" value="ABC_HisP_GlnQ"/>
    <property type="match status" value="1"/>
</dbReference>
<dbReference type="InterPro" id="IPR017871">
    <property type="entry name" value="ABC_transporter-like_CS"/>
</dbReference>
<dbReference type="EMBL" id="PXYL01000020">
    <property type="protein sequence ID" value="PSJ56053.1"/>
    <property type="molecule type" value="Genomic_DNA"/>
</dbReference>
<keyword evidence="10" id="KW-1185">Reference proteome</keyword>
<organism evidence="9 10">
    <name type="scientific">Pseudaminobacter soli</name>
    <name type="common">ex Li et al. 2025</name>
    <dbReference type="NCBI Taxonomy" id="1295366"/>
    <lineage>
        <taxon>Bacteria</taxon>
        <taxon>Pseudomonadati</taxon>
        <taxon>Pseudomonadota</taxon>
        <taxon>Alphaproteobacteria</taxon>
        <taxon>Hyphomicrobiales</taxon>
        <taxon>Phyllobacteriaceae</taxon>
        <taxon>Pseudaminobacter</taxon>
    </lineage>
</organism>
<evidence type="ECO:0000259" key="8">
    <source>
        <dbReference type="PROSITE" id="PS50893"/>
    </source>
</evidence>
<name>A0A2P7S0U1_9HYPH</name>
<evidence type="ECO:0000256" key="7">
    <source>
        <dbReference type="ARBA" id="ARBA00023136"/>
    </source>
</evidence>
<dbReference type="GO" id="GO:0016887">
    <property type="term" value="F:ATP hydrolysis activity"/>
    <property type="evidence" value="ECO:0007669"/>
    <property type="project" value="InterPro"/>
</dbReference>
<evidence type="ECO:0000313" key="9">
    <source>
        <dbReference type="EMBL" id="PSJ56053.1"/>
    </source>
</evidence>
<accession>A0A2P7S0U1</accession>
<keyword evidence="5" id="KW-0547">Nucleotide-binding</keyword>
<dbReference type="SMART" id="SM00382">
    <property type="entry name" value="AAA"/>
    <property type="match status" value="1"/>
</dbReference>
<evidence type="ECO:0000313" key="10">
    <source>
        <dbReference type="Proteomes" id="UP000240653"/>
    </source>
</evidence>
<protein>
    <submittedName>
        <fullName evidence="9">Peptide ABC transporter ATP-binding protein</fullName>
    </submittedName>
</protein>
<dbReference type="PROSITE" id="PS50893">
    <property type="entry name" value="ABC_TRANSPORTER_2"/>
    <property type="match status" value="1"/>
</dbReference>
<dbReference type="RefSeq" id="WP_106726784.1">
    <property type="nucleotide sequence ID" value="NZ_PXYL01000020.1"/>
</dbReference>
<dbReference type="OrthoDB" id="9802264at2"/>
<comment type="caution">
    <text evidence="9">The sequence shown here is derived from an EMBL/GenBank/DDBJ whole genome shotgun (WGS) entry which is preliminary data.</text>
</comment>
<dbReference type="InterPro" id="IPR050086">
    <property type="entry name" value="MetN_ABC_transporter-like"/>
</dbReference>
<dbReference type="PROSITE" id="PS00211">
    <property type="entry name" value="ABC_TRANSPORTER_1"/>
    <property type="match status" value="1"/>
</dbReference>